<keyword evidence="1" id="KW-0238">DNA-binding</keyword>
<reference evidence="3 4" key="1">
    <citation type="submission" date="2023-02" db="EMBL/GenBank/DDBJ databases">
        <title>The predominant lactic acid bacteria and yeasts involved in the spontaneous fermentation of millet during the production of the traditional porridge Hausa koko in Ghana.</title>
        <authorList>
            <person name="Atter A."/>
            <person name="Diaz M."/>
        </authorList>
    </citation>
    <scope>NUCLEOTIDE SEQUENCE [LARGE SCALE GENOMIC DNA]</scope>
    <source>
        <strain evidence="3 4">FI11640</strain>
    </source>
</reference>
<dbReference type="Pfam" id="PF01381">
    <property type="entry name" value="HTH_3"/>
    <property type="match status" value="1"/>
</dbReference>
<dbReference type="InterPro" id="IPR001387">
    <property type="entry name" value="Cro/C1-type_HTH"/>
</dbReference>
<dbReference type="Pfam" id="PF00717">
    <property type="entry name" value="Peptidase_S24"/>
    <property type="match status" value="1"/>
</dbReference>
<protein>
    <submittedName>
        <fullName evidence="3">XRE family transcriptional regulator</fullName>
    </submittedName>
</protein>
<dbReference type="PANTHER" id="PTHR46797">
    <property type="entry name" value="HTH-TYPE TRANSCRIPTIONAL REGULATOR"/>
    <property type="match status" value="1"/>
</dbReference>
<dbReference type="CDD" id="cd06529">
    <property type="entry name" value="S24_LexA-like"/>
    <property type="match status" value="1"/>
</dbReference>
<dbReference type="PROSITE" id="PS50943">
    <property type="entry name" value="HTH_CROC1"/>
    <property type="match status" value="1"/>
</dbReference>
<dbReference type="SUPFAM" id="SSF47413">
    <property type="entry name" value="lambda repressor-like DNA-binding domains"/>
    <property type="match status" value="1"/>
</dbReference>
<dbReference type="CDD" id="cd00093">
    <property type="entry name" value="HTH_XRE"/>
    <property type="match status" value="1"/>
</dbReference>
<dbReference type="Gene3D" id="1.10.260.40">
    <property type="entry name" value="lambda repressor-like DNA-binding domains"/>
    <property type="match status" value="1"/>
</dbReference>
<keyword evidence="4" id="KW-1185">Reference proteome</keyword>
<organism evidence="3 4">
    <name type="scientific">Schleiferilactobacillus harbinensis</name>
    <dbReference type="NCBI Taxonomy" id="304207"/>
    <lineage>
        <taxon>Bacteria</taxon>
        <taxon>Bacillati</taxon>
        <taxon>Bacillota</taxon>
        <taxon>Bacilli</taxon>
        <taxon>Lactobacillales</taxon>
        <taxon>Lactobacillaceae</taxon>
        <taxon>Schleiferilactobacillus</taxon>
    </lineage>
</organism>
<comment type="caution">
    <text evidence="3">The sequence shown here is derived from an EMBL/GenBank/DDBJ whole genome shotgun (WGS) entry which is preliminary data.</text>
</comment>
<evidence type="ECO:0000259" key="2">
    <source>
        <dbReference type="PROSITE" id="PS50943"/>
    </source>
</evidence>
<dbReference type="InterPro" id="IPR050807">
    <property type="entry name" value="TransReg_Diox_bact_type"/>
</dbReference>
<evidence type="ECO:0000313" key="4">
    <source>
        <dbReference type="Proteomes" id="UP001330016"/>
    </source>
</evidence>
<dbReference type="SUPFAM" id="SSF51306">
    <property type="entry name" value="LexA/Signal peptidase"/>
    <property type="match status" value="1"/>
</dbReference>
<dbReference type="InterPro" id="IPR036286">
    <property type="entry name" value="LexA/Signal_pep-like_sf"/>
</dbReference>
<feature type="domain" description="HTH cro/C1-type" evidence="2">
    <location>
        <begin position="6"/>
        <end position="61"/>
    </location>
</feature>
<dbReference type="PANTHER" id="PTHR46797:SF1">
    <property type="entry name" value="METHYLPHOSPHONATE SYNTHASE"/>
    <property type="match status" value="1"/>
</dbReference>
<dbReference type="Proteomes" id="UP001330016">
    <property type="component" value="Unassembled WGS sequence"/>
</dbReference>
<dbReference type="InterPro" id="IPR010982">
    <property type="entry name" value="Lambda_DNA-bd_dom_sf"/>
</dbReference>
<dbReference type="InterPro" id="IPR015927">
    <property type="entry name" value="Peptidase_S24_S26A/B/C"/>
</dbReference>
<dbReference type="SMART" id="SM00530">
    <property type="entry name" value="HTH_XRE"/>
    <property type="match status" value="1"/>
</dbReference>
<evidence type="ECO:0000256" key="1">
    <source>
        <dbReference type="ARBA" id="ARBA00023125"/>
    </source>
</evidence>
<dbReference type="RefSeq" id="WP_331243940.1">
    <property type="nucleotide sequence ID" value="NZ_JAQSGJ010000027.1"/>
</dbReference>
<dbReference type="EMBL" id="JAQSGK010000027">
    <property type="protein sequence ID" value="MEE6716146.1"/>
    <property type="molecule type" value="Genomic_DNA"/>
</dbReference>
<sequence length="223" mass="24682">MIGSVLKKLREQKGFGVNQLAAKSGVSASQISRIENGIQNSPTVETIQKLSAALHDSDGQLLKATLGTTDKPSPLDRLIAQTSEHMTMATEPIQVYGTIHAGNAAWADEDIIGKVMVSPQFIQKYGYQNLFALQVNGESMNKRIPNGYVAVFVKDIEPESGDVVAVLIDGEDAMIKVFRRTSQAVIFQPDSWLQTFQTYTYRKDDEQDYRIIGKFLYATSECI</sequence>
<proteinExistence type="predicted"/>
<gene>
    <name evidence="3" type="ORF">PS435_09770</name>
</gene>
<accession>A0ABU7T0Q5</accession>
<name>A0ABU7T0Q5_9LACO</name>
<dbReference type="InterPro" id="IPR039418">
    <property type="entry name" value="LexA-like"/>
</dbReference>
<evidence type="ECO:0000313" key="3">
    <source>
        <dbReference type="EMBL" id="MEE6716146.1"/>
    </source>
</evidence>
<dbReference type="Gene3D" id="2.10.109.10">
    <property type="entry name" value="Umud Fragment, subunit A"/>
    <property type="match status" value="1"/>
</dbReference>